<evidence type="ECO:0000313" key="2">
    <source>
        <dbReference type="Proteomes" id="UP000011592"/>
    </source>
</evidence>
<name>L9ZIK3_9EURY</name>
<dbReference type="AlphaFoldDB" id="L9ZIK3"/>
<dbReference type="PATRIC" id="fig|1230459.4.peg.9"/>
<comment type="caution">
    <text evidence="1">The sequence shown here is derived from an EMBL/GenBank/DDBJ whole genome shotgun (WGS) entry which is preliminary data.</text>
</comment>
<keyword evidence="2" id="KW-1185">Reference proteome</keyword>
<organism evidence="1 2">
    <name type="scientific">Natrinema gari JCM 14663</name>
    <dbReference type="NCBI Taxonomy" id="1230459"/>
    <lineage>
        <taxon>Archaea</taxon>
        <taxon>Methanobacteriati</taxon>
        <taxon>Methanobacteriota</taxon>
        <taxon>Stenosarchaea group</taxon>
        <taxon>Halobacteria</taxon>
        <taxon>Halobacteriales</taxon>
        <taxon>Natrialbaceae</taxon>
        <taxon>Natrinema</taxon>
    </lineage>
</organism>
<dbReference type="EMBL" id="AOIJ01000005">
    <property type="protein sequence ID" value="ELY85417.1"/>
    <property type="molecule type" value="Genomic_DNA"/>
</dbReference>
<sequence length="111" mass="11985">MLGQAGVAQAVRFAETEDGFLVGELVGSKLDGRENPMGRNIKDPGGDLRVMIPPAAFDHLEIDKEQVREGNADIDVWVCSDPDVDPSVIGISPHIRQVHTVDLEPLLGDSE</sequence>
<reference evidence="1 2" key="1">
    <citation type="journal article" date="2014" name="PLoS Genet.">
        <title>Phylogenetically driven sequencing of extremely halophilic archaea reveals strategies for static and dynamic osmo-response.</title>
        <authorList>
            <person name="Becker E.A."/>
            <person name="Seitzer P.M."/>
            <person name="Tritt A."/>
            <person name="Larsen D."/>
            <person name="Krusor M."/>
            <person name="Yao A.I."/>
            <person name="Wu D."/>
            <person name="Madern D."/>
            <person name="Eisen J.A."/>
            <person name="Darling A.E."/>
            <person name="Facciotti M.T."/>
        </authorList>
    </citation>
    <scope>NUCLEOTIDE SEQUENCE [LARGE SCALE GENOMIC DNA]</scope>
    <source>
        <strain evidence="1 2">JCM 14663</strain>
    </source>
</reference>
<protein>
    <submittedName>
        <fullName evidence="1">Uncharacterized protein</fullName>
    </submittedName>
</protein>
<dbReference type="Proteomes" id="UP000011592">
    <property type="component" value="Unassembled WGS sequence"/>
</dbReference>
<accession>L9ZIK3</accession>
<gene>
    <name evidence="1" type="ORF">C486_00060</name>
</gene>
<proteinExistence type="predicted"/>
<evidence type="ECO:0000313" key="1">
    <source>
        <dbReference type="EMBL" id="ELY85417.1"/>
    </source>
</evidence>